<accession>A2BZ90</accession>
<dbReference type="Gene3D" id="3.30.9.10">
    <property type="entry name" value="D-Amino Acid Oxidase, subunit A, domain 2"/>
    <property type="match status" value="1"/>
</dbReference>
<dbReference type="SUPFAM" id="SSF51905">
    <property type="entry name" value="FAD/NAD(P)-binding domain"/>
    <property type="match status" value="1"/>
</dbReference>
<dbReference type="eggNOG" id="COG0665">
    <property type="taxonomic scope" value="Bacteria"/>
</dbReference>
<protein>
    <submittedName>
        <fullName evidence="3">NAD binding site:D-amino acid oxidase</fullName>
        <ecNumber evidence="3">1.4.3.3</ecNumber>
    </submittedName>
</protein>
<dbReference type="STRING" id="167542.P9515_18941"/>
<dbReference type="GeneID" id="60200881"/>
<dbReference type="GO" id="GO:0003884">
    <property type="term" value="F:D-amino-acid oxidase activity"/>
    <property type="evidence" value="ECO:0007669"/>
    <property type="project" value="UniProtKB-EC"/>
</dbReference>
<proteinExistence type="predicted"/>
<dbReference type="RefSeq" id="WP_011821185.1">
    <property type="nucleotide sequence ID" value="NC_008817.1"/>
</dbReference>
<organism evidence="3 4">
    <name type="scientific">Prochlorococcus marinus (strain MIT 9515)</name>
    <dbReference type="NCBI Taxonomy" id="167542"/>
    <lineage>
        <taxon>Bacteria</taxon>
        <taxon>Bacillati</taxon>
        <taxon>Cyanobacteriota</taxon>
        <taxon>Cyanophyceae</taxon>
        <taxon>Synechococcales</taxon>
        <taxon>Prochlorococcaceae</taxon>
        <taxon>Prochlorococcus</taxon>
    </lineage>
</organism>
<dbReference type="EMBL" id="CP000552">
    <property type="protein sequence ID" value="ABM73101.1"/>
    <property type="molecule type" value="Genomic_DNA"/>
</dbReference>
<evidence type="ECO:0000313" key="4">
    <source>
        <dbReference type="Proteomes" id="UP000001589"/>
    </source>
</evidence>
<keyword evidence="1 3" id="KW-0560">Oxidoreductase</keyword>
<gene>
    <name evidence="3" type="ordered locus">P9515_18941</name>
</gene>
<name>A2BZ90_PROM5</name>
<dbReference type="Pfam" id="PF01266">
    <property type="entry name" value="DAO"/>
    <property type="match status" value="1"/>
</dbReference>
<dbReference type="Gene3D" id="3.50.50.60">
    <property type="entry name" value="FAD/NAD(P)-binding domain"/>
    <property type="match status" value="1"/>
</dbReference>
<dbReference type="EC" id="1.4.3.3" evidence="3"/>
<dbReference type="PANTHER" id="PTHR13847:SF289">
    <property type="entry name" value="GLYCINE OXIDASE"/>
    <property type="match status" value="1"/>
</dbReference>
<evidence type="ECO:0000256" key="1">
    <source>
        <dbReference type="ARBA" id="ARBA00023002"/>
    </source>
</evidence>
<dbReference type="InterPro" id="IPR036188">
    <property type="entry name" value="FAD/NAD-bd_sf"/>
</dbReference>
<dbReference type="GO" id="GO:0005737">
    <property type="term" value="C:cytoplasm"/>
    <property type="evidence" value="ECO:0007669"/>
    <property type="project" value="TreeGrafter"/>
</dbReference>
<evidence type="ECO:0000259" key="2">
    <source>
        <dbReference type="Pfam" id="PF01266"/>
    </source>
</evidence>
<dbReference type="HOGENOM" id="CLU_007884_4_5_3"/>
<dbReference type="KEGG" id="pmc:P9515_18941"/>
<dbReference type="PANTHER" id="PTHR13847">
    <property type="entry name" value="SARCOSINE DEHYDROGENASE-RELATED"/>
    <property type="match status" value="1"/>
</dbReference>
<evidence type="ECO:0000313" key="3">
    <source>
        <dbReference type="EMBL" id="ABM73101.1"/>
    </source>
</evidence>
<dbReference type="OrthoDB" id="9794226at2"/>
<reference evidence="3 4" key="1">
    <citation type="journal article" date="2007" name="PLoS Genet.">
        <title>Patterns and implications of gene gain and loss in the evolution of Prochlorococcus.</title>
        <authorList>
            <person name="Kettler G.C."/>
            <person name="Martiny A.C."/>
            <person name="Huang K."/>
            <person name="Zucker J."/>
            <person name="Coleman M.L."/>
            <person name="Rodrigue S."/>
            <person name="Chen F."/>
            <person name="Lapidus A."/>
            <person name="Ferriera S."/>
            <person name="Johnson J."/>
            <person name="Steglich C."/>
            <person name="Church G.M."/>
            <person name="Richardson P."/>
            <person name="Chisholm S.W."/>
        </authorList>
    </citation>
    <scope>NUCLEOTIDE SEQUENCE [LARGE SCALE GENOMIC DNA]</scope>
    <source>
        <strain evidence="3 4">MIT 9515</strain>
    </source>
</reference>
<dbReference type="InterPro" id="IPR006076">
    <property type="entry name" value="FAD-dep_OxRdtase"/>
</dbReference>
<feature type="domain" description="FAD dependent oxidoreductase" evidence="2">
    <location>
        <begin position="13"/>
        <end position="353"/>
    </location>
</feature>
<dbReference type="AlphaFoldDB" id="A2BZ90"/>
<sequence>MKVLKKHFKKSHILIIGSGIIGKFNALELSEQGFQITIVDPKKGTNSSSAALGLLMSHMYQKSKGRSWELRKKSNELWPKWIKFLRQYDENLKIEKPLIQLTTDKTKFEKLNQFISHHPNRNLKVLDRDSTIIKSINKIFNIENLRGIISFQDGRIDPISLLKTLDIYIKSKKIKTIEEEIIKIKKINNQWISECKNTLEIKSDAIILCNSLEAIKLIDSDLHKIRLKPVLGQAIEIATNDKEIDLFSLPKHFSINSKNFIRINKNKLIIGSTDENKITPRDNAFEELTNFLENKPSWLNQNTITNKWFGIRSRPEGEPSPILRSLEKGLVLCTGFYKNGILLAPACSSWISDEIKKHVI</sequence>
<dbReference type="Proteomes" id="UP000001589">
    <property type="component" value="Chromosome"/>
</dbReference>